<organism evidence="1">
    <name type="scientific">Bradyrhizobium barranii subsp. barranii</name>
    <dbReference type="NCBI Taxonomy" id="2823807"/>
    <lineage>
        <taxon>Bacteria</taxon>
        <taxon>Pseudomonadati</taxon>
        <taxon>Pseudomonadota</taxon>
        <taxon>Alphaproteobacteria</taxon>
        <taxon>Hyphomicrobiales</taxon>
        <taxon>Nitrobacteraceae</taxon>
        <taxon>Bradyrhizobium</taxon>
        <taxon>Bradyrhizobium barranii</taxon>
    </lineage>
</organism>
<dbReference type="RefSeq" id="WP_208088872.1">
    <property type="nucleotide sequence ID" value="NZ_CP086136.1"/>
</dbReference>
<evidence type="ECO:0000313" key="2">
    <source>
        <dbReference type="EMBL" id="UEM11906.1"/>
    </source>
</evidence>
<reference evidence="1" key="1">
    <citation type="submission" date="2021-03" db="EMBL/GenBank/DDBJ databases">
        <title>Whole Genome Sequence of Bradyrhizobium sp. Strain 144S4.</title>
        <authorList>
            <person name="Bromfield E.S.P."/>
            <person name="Cloutier S."/>
        </authorList>
    </citation>
    <scope>NUCLEOTIDE SEQUENCE [LARGE SCALE GENOMIC DNA]</scope>
    <source>
        <strain evidence="1">144S4</strain>
    </source>
</reference>
<evidence type="ECO:0000313" key="3">
    <source>
        <dbReference type="Proteomes" id="UP000664702"/>
    </source>
</evidence>
<gene>
    <name evidence="2" type="ORF">J4G43_046945</name>
    <name evidence="1" type="ORF">J4G43_48655</name>
</gene>
<name>A0A939MFV6_9BRAD</name>
<dbReference type="EMBL" id="CP086136">
    <property type="protein sequence ID" value="UEM11906.1"/>
    <property type="molecule type" value="Genomic_DNA"/>
</dbReference>
<dbReference type="AlphaFoldDB" id="A0A939MFV6"/>
<dbReference type="Proteomes" id="UP000664702">
    <property type="component" value="Chromosome"/>
</dbReference>
<sequence length="121" mass="14524">MSDDNVSRIPVRFKEPPEGEPPFLKVVDRWSDRDGCDHRSYYVEGRGFVPVTYYLREGETEVECGRCHTRLDPMFVLRIMASEETQWSRSRANYIEEMQRLRDRKRTRCFHCGKMTEISRR</sequence>
<protein>
    <submittedName>
        <fullName evidence="1">Uncharacterized protein</fullName>
    </submittedName>
</protein>
<dbReference type="KEGG" id="bban:J4G43_046945"/>
<dbReference type="EMBL" id="JAGEMI010000001">
    <property type="protein sequence ID" value="MBO1868393.1"/>
    <property type="molecule type" value="Genomic_DNA"/>
</dbReference>
<reference evidence="2 3" key="2">
    <citation type="journal article" date="2022" name="Int. J. Syst. Evol. Microbiol.">
        <title>Strains of Bradyrhizobium barranii sp. nov. associated with legumes native to Canada are symbionts of soybeans and belong to different subspecies (subsp. barranii subsp. nov. and subsp. apii subsp. nov.) and symbiovars (sv. glycinearum and sv. septentrionale).</title>
        <authorList>
            <person name="Bromfield E.S.P."/>
            <person name="Cloutier S."/>
            <person name="Wasai-Hara S."/>
            <person name="Minamisawa K."/>
        </authorList>
    </citation>
    <scope>NUCLEOTIDE SEQUENCE [LARGE SCALE GENOMIC DNA]</scope>
    <source>
        <strain evidence="2 3">144S4</strain>
    </source>
</reference>
<evidence type="ECO:0000313" key="1">
    <source>
        <dbReference type="EMBL" id="MBO1868393.1"/>
    </source>
</evidence>
<proteinExistence type="predicted"/>
<accession>A0A939MFV6</accession>